<proteinExistence type="predicted"/>
<sequence length="85" mass="9059">MGIINVIVKWTVDTASAKSGMEAAAKTISNAESKTKSLDEATKRYEKTLKNTKNQFKLFGLIGLGTMAALFVNTPILAAGAKLIL</sequence>
<feature type="transmembrane region" description="Helical" evidence="1">
    <location>
        <begin position="58"/>
        <end position="81"/>
    </location>
</feature>
<keyword evidence="1" id="KW-1133">Transmembrane helix</keyword>
<reference evidence="2" key="1">
    <citation type="journal article" date="2015" name="Nature">
        <title>Complex archaea that bridge the gap between prokaryotes and eukaryotes.</title>
        <authorList>
            <person name="Spang A."/>
            <person name="Saw J.H."/>
            <person name="Jorgensen S.L."/>
            <person name="Zaremba-Niedzwiedzka K."/>
            <person name="Martijn J."/>
            <person name="Lind A.E."/>
            <person name="van Eijk R."/>
            <person name="Schleper C."/>
            <person name="Guy L."/>
            <person name="Ettema T.J."/>
        </authorList>
    </citation>
    <scope>NUCLEOTIDE SEQUENCE</scope>
</reference>
<name>A0A0F9CTV7_9ZZZZ</name>
<keyword evidence="1" id="KW-0812">Transmembrane</keyword>
<dbReference type="AlphaFoldDB" id="A0A0F9CTV7"/>
<comment type="caution">
    <text evidence="2">The sequence shown here is derived from an EMBL/GenBank/DDBJ whole genome shotgun (WGS) entry which is preliminary data.</text>
</comment>
<keyword evidence="1" id="KW-0472">Membrane</keyword>
<dbReference type="EMBL" id="LAZR01044976">
    <property type="protein sequence ID" value="KKL01149.1"/>
    <property type="molecule type" value="Genomic_DNA"/>
</dbReference>
<protein>
    <submittedName>
        <fullName evidence="2">Uncharacterized protein</fullName>
    </submittedName>
</protein>
<accession>A0A0F9CTV7</accession>
<gene>
    <name evidence="2" type="ORF">LCGC14_2627320</name>
</gene>
<evidence type="ECO:0000256" key="1">
    <source>
        <dbReference type="SAM" id="Phobius"/>
    </source>
</evidence>
<organism evidence="2">
    <name type="scientific">marine sediment metagenome</name>
    <dbReference type="NCBI Taxonomy" id="412755"/>
    <lineage>
        <taxon>unclassified sequences</taxon>
        <taxon>metagenomes</taxon>
        <taxon>ecological metagenomes</taxon>
    </lineage>
</organism>
<evidence type="ECO:0000313" key="2">
    <source>
        <dbReference type="EMBL" id="KKL01149.1"/>
    </source>
</evidence>